<sequence length="71" mass="7259">MKMWEIEDQLNGGAMPTAAGTGPLVSAVPQRTAMMSSMAQSADVMSSLATVAASAASIYALSNTGQRPINN</sequence>
<dbReference type="AlphaFoldDB" id="G7H1K6"/>
<evidence type="ECO:0000313" key="2">
    <source>
        <dbReference type="Proteomes" id="UP000035088"/>
    </source>
</evidence>
<dbReference type="EMBL" id="BAEE01000045">
    <property type="protein sequence ID" value="GAB09731.1"/>
    <property type="molecule type" value="Genomic_DNA"/>
</dbReference>
<keyword evidence="2" id="KW-1185">Reference proteome</keyword>
<dbReference type="STRING" id="1073574.GOARA_045_00850"/>
<dbReference type="Proteomes" id="UP000035088">
    <property type="component" value="Unassembled WGS sequence"/>
</dbReference>
<proteinExistence type="predicted"/>
<protein>
    <submittedName>
        <fullName evidence="1">Uncharacterized protein</fullName>
    </submittedName>
</protein>
<name>G7H1K6_9ACTN</name>
<reference evidence="1 2" key="1">
    <citation type="submission" date="2011-11" db="EMBL/GenBank/DDBJ databases">
        <title>Whole genome shotgun sequence of Gordonia araii NBRC 100433.</title>
        <authorList>
            <person name="Yoshida Y."/>
            <person name="Hosoyama A."/>
            <person name="Tsuchikane K."/>
            <person name="Katsumata H."/>
            <person name="Yamazaki S."/>
            <person name="Fujita N."/>
        </authorList>
    </citation>
    <scope>NUCLEOTIDE SEQUENCE [LARGE SCALE GENOMIC DNA]</scope>
    <source>
        <strain evidence="1 2">NBRC 100433</strain>
    </source>
</reference>
<dbReference type="RefSeq" id="WP_007321806.1">
    <property type="nucleotide sequence ID" value="NZ_BAEE01000045.1"/>
</dbReference>
<gene>
    <name evidence="1" type="ORF">GOARA_045_00850</name>
</gene>
<comment type="caution">
    <text evidence="1">The sequence shown here is derived from an EMBL/GenBank/DDBJ whole genome shotgun (WGS) entry which is preliminary data.</text>
</comment>
<evidence type="ECO:0000313" key="1">
    <source>
        <dbReference type="EMBL" id="GAB09731.1"/>
    </source>
</evidence>
<accession>G7H1K6</accession>
<organism evidence="1 2">
    <name type="scientific">Gordonia araii NBRC 100433</name>
    <dbReference type="NCBI Taxonomy" id="1073574"/>
    <lineage>
        <taxon>Bacteria</taxon>
        <taxon>Bacillati</taxon>
        <taxon>Actinomycetota</taxon>
        <taxon>Actinomycetes</taxon>
        <taxon>Mycobacteriales</taxon>
        <taxon>Gordoniaceae</taxon>
        <taxon>Gordonia</taxon>
    </lineage>
</organism>